<reference evidence="9" key="1">
    <citation type="submission" date="2022-01" db="EMBL/GenBank/DDBJ databases">
        <title>Complete genome of Methanomicrobium antiquum DSM 21220.</title>
        <authorList>
            <person name="Chen S.-C."/>
            <person name="You Y.-T."/>
            <person name="Zhou Y.-Z."/>
            <person name="Lai M.-C."/>
        </authorList>
    </citation>
    <scope>NUCLEOTIDE SEQUENCE</scope>
    <source>
        <strain evidence="9">DSM 21220</strain>
    </source>
</reference>
<dbReference type="AlphaFoldDB" id="A0AAF0FX71"/>
<organism evidence="9 10">
    <name type="scientific">Methanomicrobium antiquum</name>
    <dbReference type="NCBI Taxonomy" id="487686"/>
    <lineage>
        <taxon>Archaea</taxon>
        <taxon>Methanobacteriati</taxon>
        <taxon>Methanobacteriota</taxon>
        <taxon>Stenosarchaea group</taxon>
        <taxon>Methanomicrobia</taxon>
        <taxon>Methanomicrobiales</taxon>
        <taxon>Methanomicrobiaceae</taxon>
        <taxon>Methanomicrobium</taxon>
    </lineage>
</organism>
<evidence type="ECO:0000259" key="8">
    <source>
        <dbReference type="PROSITE" id="PS51379"/>
    </source>
</evidence>
<evidence type="ECO:0000256" key="3">
    <source>
        <dbReference type="ARBA" id="ARBA00022723"/>
    </source>
</evidence>
<evidence type="ECO:0000256" key="2">
    <source>
        <dbReference type="ARBA" id="ARBA00022485"/>
    </source>
</evidence>
<dbReference type="PANTHER" id="PTHR43687">
    <property type="entry name" value="ADENYLYLSULFATE REDUCTASE, BETA SUBUNIT"/>
    <property type="match status" value="1"/>
</dbReference>
<gene>
    <name evidence="9" type="ORF">L1994_05335</name>
</gene>
<keyword evidence="3" id="KW-0479">Metal-binding</keyword>
<name>A0AAF0FX71_9EURY</name>
<sequence>MKLLVSFSRKRGFEPLIAKTVMETGVLINVERAYIESMSGEVLIDVPDSDASKVCNKLREYGANVEKLDESVSRDEKECIDCGECISICPQEVFSFDEDWSIQMDTDKCVLCGKCTTACPHGALKLLS</sequence>
<dbReference type="Pfam" id="PF12838">
    <property type="entry name" value="Fer4_7"/>
    <property type="match status" value="1"/>
</dbReference>
<keyword evidence="4" id="KW-0677">Repeat</keyword>
<dbReference type="GO" id="GO:0051539">
    <property type="term" value="F:4 iron, 4 sulfur cluster binding"/>
    <property type="evidence" value="ECO:0007669"/>
    <property type="project" value="UniProtKB-KW"/>
</dbReference>
<dbReference type="GO" id="GO:0046872">
    <property type="term" value="F:metal ion binding"/>
    <property type="evidence" value="ECO:0007669"/>
    <property type="project" value="UniProtKB-KW"/>
</dbReference>
<keyword evidence="5" id="KW-0249">Electron transport</keyword>
<dbReference type="InterPro" id="IPR050572">
    <property type="entry name" value="Fe-S_Ferredoxin"/>
</dbReference>
<protein>
    <submittedName>
        <fullName evidence="9">4Fe-4S binding protein</fullName>
    </submittedName>
</protein>
<dbReference type="KEGG" id="manq:L1994_05335"/>
<dbReference type="InterPro" id="IPR017900">
    <property type="entry name" value="4Fe4S_Fe_S_CS"/>
</dbReference>
<dbReference type="GO" id="GO:0016491">
    <property type="term" value="F:oxidoreductase activity"/>
    <property type="evidence" value="ECO:0007669"/>
    <property type="project" value="UniProtKB-ARBA"/>
</dbReference>
<evidence type="ECO:0000313" key="9">
    <source>
        <dbReference type="EMBL" id="WFN37973.1"/>
    </source>
</evidence>
<dbReference type="PROSITE" id="PS51379">
    <property type="entry name" value="4FE4S_FER_2"/>
    <property type="match status" value="2"/>
</dbReference>
<dbReference type="Proteomes" id="UP001218895">
    <property type="component" value="Chromosome"/>
</dbReference>
<feature type="domain" description="4Fe-4S ferredoxin-type" evidence="8">
    <location>
        <begin position="70"/>
        <end position="99"/>
    </location>
</feature>
<accession>A0AAF0FX71</accession>
<dbReference type="PANTHER" id="PTHR43687:SF6">
    <property type="entry name" value="L-ASPARTATE SEMIALDEHYDE SULFURTRANSFERASE IRON-SULFUR SUBUNIT"/>
    <property type="match status" value="1"/>
</dbReference>
<dbReference type="EMBL" id="CP091092">
    <property type="protein sequence ID" value="WFN37973.1"/>
    <property type="molecule type" value="Genomic_DNA"/>
</dbReference>
<dbReference type="Gene3D" id="3.30.70.20">
    <property type="match status" value="2"/>
</dbReference>
<dbReference type="GeneID" id="79949799"/>
<proteinExistence type="predicted"/>
<dbReference type="SUPFAM" id="SSF54862">
    <property type="entry name" value="4Fe-4S ferredoxins"/>
    <property type="match status" value="1"/>
</dbReference>
<feature type="domain" description="4Fe-4S ferredoxin-type" evidence="8">
    <location>
        <begin position="100"/>
        <end position="128"/>
    </location>
</feature>
<evidence type="ECO:0000256" key="5">
    <source>
        <dbReference type="ARBA" id="ARBA00022982"/>
    </source>
</evidence>
<dbReference type="PROSITE" id="PS00198">
    <property type="entry name" value="4FE4S_FER_1"/>
    <property type="match status" value="2"/>
</dbReference>
<evidence type="ECO:0000256" key="7">
    <source>
        <dbReference type="ARBA" id="ARBA00023014"/>
    </source>
</evidence>
<evidence type="ECO:0000256" key="1">
    <source>
        <dbReference type="ARBA" id="ARBA00022448"/>
    </source>
</evidence>
<keyword evidence="1" id="KW-0813">Transport</keyword>
<dbReference type="InterPro" id="IPR017896">
    <property type="entry name" value="4Fe4S_Fe-S-bd"/>
</dbReference>
<evidence type="ECO:0000256" key="6">
    <source>
        <dbReference type="ARBA" id="ARBA00023004"/>
    </source>
</evidence>
<keyword evidence="2" id="KW-0004">4Fe-4S</keyword>
<evidence type="ECO:0000313" key="10">
    <source>
        <dbReference type="Proteomes" id="UP001218895"/>
    </source>
</evidence>
<keyword evidence="10" id="KW-1185">Reference proteome</keyword>
<keyword evidence="7" id="KW-0411">Iron-sulfur</keyword>
<evidence type="ECO:0000256" key="4">
    <source>
        <dbReference type="ARBA" id="ARBA00022737"/>
    </source>
</evidence>
<dbReference type="RefSeq" id="WP_278100808.1">
    <property type="nucleotide sequence ID" value="NZ_CP091092.1"/>
</dbReference>
<keyword evidence="6" id="KW-0408">Iron</keyword>